<dbReference type="OMA" id="DGPQHDF"/>
<dbReference type="Gene3D" id="3.20.20.80">
    <property type="entry name" value="Glycosidases"/>
    <property type="match status" value="1"/>
</dbReference>
<feature type="domain" description="Glycoside hydrolase 35 catalytic" evidence="3">
    <location>
        <begin position="241"/>
        <end position="340"/>
    </location>
</feature>
<dbReference type="InterPro" id="IPR008979">
    <property type="entry name" value="Galactose-bd-like_sf"/>
</dbReference>
<dbReference type="InParanoid" id="A0A1X2HSF6"/>
<evidence type="ECO:0000259" key="3">
    <source>
        <dbReference type="Pfam" id="PF01301"/>
    </source>
</evidence>
<protein>
    <submittedName>
        <fullName evidence="4">Glycoside hydrolase superfamily</fullName>
    </submittedName>
</protein>
<proteinExistence type="inferred from homology"/>
<dbReference type="Gene3D" id="2.60.120.260">
    <property type="entry name" value="Galactose-binding domain-like"/>
    <property type="match status" value="2"/>
</dbReference>
<dbReference type="InterPro" id="IPR001944">
    <property type="entry name" value="Glycoside_Hdrlase_35"/>
</dbReference>
<dbReference type="InterPro" id="IPR017853">
    <property type="entry name" value="GH"/>
</dbReference>
<dbReference type="Proteomes" id="UP000242180">
    <property type="component" value="Unassembled WGS sequence"/>
</dbReference>
<dbReference type="InterPro" id="IPR031330">
    <property type="entry name" value="Gly_Hdrlase_35_cat"/>
</dbReference>
<comment type="similarity">
    <text evidence="1 2">Belongs to the glycosyl hydrolase 35 family.</text>
</comment>
<dbReference type="STRING" id="13706.A0A1X2HSF6"/>
<accession>A0A1X2HSF6</accession>
<dbReference type="PANTHER" id="PTHR23421">
    <property type="entry name" value="BETA-GALACTOSIDASE RELATED"/>
    <property type="match status" value="1"/>
</dbReference>
<evidence type="ECO:0000313" key="5">
    <source>
        <dbReference type="Proteomes" id="UP000242180"/>
    </source>
</evidence>
<dbReference type="SUPFAM" id="SSF51445">
    <property type="entry name" value="(Trans)glycosidases"/>
    <property type="match status" value="1"/>
</dbReference>
<comment type="caution">
    <text evidence="4">The sequence shown here is derived from an EMBL/GenBank/DDBJ whole genome shotgun (WGS) entry which is preliminary data.</text>
</comment>
<dbReference type="EMBL" id="MCGN01000001">
    <property type="protein sequence ID" value="ORZ02525.1"/>
    <property type="molecule type" value="Genomic_DNA"/>
</dbReference>
<dbReference type="OrthoDB" id="1657402at2759"/>
<name>A0A1X2HSF6_SYNRA</name>
<reference evidence="4 5" key="1">
    <citation type="submission" date="2016-07" db="EMBL/GenBank/DDBJ databases">
        <title>Pervasive Adenine N6-methylation of Active Genes in Fungi.</title>
        <authorList>
            <consortium name="DOE Joint Genome Institute"/>
            <person name="Mondo S.J."/>
            <person name="Dannebaum R.O."/>
            <person name="Kuo R.C."/>
            <person name="Labutti K."/>
            <person name="Haridas S."/>
            <person name="Kuo A."/>
            <person name="Salamov A."/>
            <person name="Ahrendt S.R."/>
            <person name="Lipzen A."/>
            <person name="Sullivan W."/>
            <person name="Andreopoulos W.B."/>
            <person name="Clum A."/>
            <person name="Lindquist E."/>
            <person name="Daum C."/>
            <person name="Ramamoorthy G.K."/>
            <person name="Gryganskyi A."/>
            <person name="Culley D."/>
            <person name="Magnuson J.K."/>
            <person name="James T.Y."/>
            <person name="O'Malley M.A."/>
            <person name="Stajich J.E."/>
            <person name="Spatafora J.W."/>
            <person name="Visel A."/>
            <person name="Grigoriev I.V."/>
        </authorList>
    </citation>
    <scope>NUCLEOTIDE SEQUENCE [LARGE SCALE GENOMIC DNA]</scope>
    <source>
        <strain evidence="4 5">NRRL 2496</strain>
    </source>
</reference>
<evidence type="ECO:0000313" key="4">
    <source>
        <dbReference type="EMBL" id="ORZ02525.1"/>
    </source>
</evidence>
<dbReference type="Pfam" id="PF01301">
    <property type="entry name" value="Glyco_hydro_35"/>
    <property type="match status" value="2"/>
</dbReference>
<keyword evidence="4" id="KW-0378">Hydrolase</keyword>
<evidence type="ECO:0000256" key="2">
    <source>
        <dbReference type="RuleBase" id="RU003679"/>
    </source>
</evidence>
<dbReference type="AlphaFoldDB" id="A0A1X2HSF6"/>
<dbReference type="SUPFAM" id="SSF49785">
    <property type="entry name" value="Galactose-binding domain-like"/>
    <property type="match status" value="2"/>
</dbReference>
<dbReference type="GO" id="GO:0004565">
    <property type="term" value="F:beta-galactosidase activity"/>
    <property type="evidence" value="ECO:0007669"/>
    <property type="project" value="UniProtKB-EC"/>
</dbReference>
<sequence>MNAIRIYFHWGYHSPDEGVYLFDGNRDIDYLLNLCEDMGLFVLAAPGPYICAETSAGGYPPWLIAKRELRIRHNKIMLWREYDPDFAEYEKEWLHHVLPIIAKHQVTDKKDGCVIGLQLDNELFETMAIILPIGLRDQMRVLAKAARDEGIHVPLISNDGFEESSWVPRPELDERPAVGVWANKPFGLDWYGFDKYVVLAPTSNPTSWFFDTGNSTLGWRPWSAKQLEKSMDRLEQTVRGFGSGAKESPMFIPELQGGWFNHYQLQHTYDTIYDYYGPYYTKVLYESALAQGVTMANLYMVYGGTNWGAIGDPDVYTSYDYSACVREYGYLSERGRNLRETLIFARSFDTYFAKTEQILKRKNYSVKSSVRHTINNQRVSVESDQPVTFTFFRNFARNNEDLFDVTVDHDGGNFTMSCYMPYKTSFIALGNYKTVNDITLIQSTLPIHARMVNTEKREEIWLVEPNPIGGIAFEHRTMEVSGNMQDDVLRREGTADMLKFDKHTGWIKLSTSTGDLYIVGIRREDANTLYGHFEDAFWNGGQKQYPAFFAWGADTFYYNRHNKLLEINFRRSDSHATLISFKKPTDTRFALATTGPYAGLPFLYVMESTHAHQRFPLPVEISLDKWQERTVQFDSLPWHPVQERGNKPSFESLDYLYVHGHVLYRTEFANPGRSVSLSLNARNRATVILNGVVIGGHTTYSRQLFSPGAKIGPDPPFLGTHTYPLTDLQDHNTLVILVDSFGLSRQAFIMNDVRNPRGILKAKLSGLNADVEWQITGTDVRQLPQPFNTIGFPDEQEVSTGWQAIQTEHDDRTYRIPVSRAQRAQWVRFQFDDLRKVASASMTVPLRLHLNGPFTALVFLNDVQIARYYGNGDGPQHDFYLPGGLVKKHNVVRMLVYTWQDTTAEIMVAGWPVQLDSGNVDESQPEYMVWKEEAKLSI</sequence>
<evidence type="ECO:0000256" key="1">
    <source>
        <dbReference type="ARBA" id="ARBA00009809"/>
    </source>
</evidence>
<dbReference type="GO" id="GO:0005975">
    <property type="term" value="P:carbohydrate metabolic process"/>
    <property type="evidence" value="ECO:0007669"/>
    <property type="project" value="InterPro"/>
</dbReference>
<feature type="domain" description="Glycoside hydrolase 35 catalytic" evidence="3">
    <location>
        <begin position="1"/>
        <end position="123"/>
    </location>
</feature>
<keyword evidence="5" id="KW-1185">Reference proteome</keyword>
<gene>
    <name evidence="4" type="ORF">BCR43DRAFT_430598</name>
</gene>
<organism evidence="4 5">
    <name type="scientific">Syncephalastrum racemosum</name>
    <name type="common">Filamentous fungus</name>
    <dbReference type="NCBI Taxonomy" id="13706"/>
    <lineage>
        <taxon>Eukaryota</taxon>
        <taxon>Fungi</taxon>
        <taxon>Fungi incertae sedis</taxon>
        <taxon>Mucoromycota</taxon>
        <taxon>Mucoromycotina</taxon>
        <taxon>Mucoromycetes</taxon>
        <taxon>Mucorales</taxon>
        <taxon>Syncephalastraceae</taxon>
        <taxon>Syncephalastrum</taxon>
    </lineage>
</organism>